<evidence type="ECO:0000313" key="8">
    <source>
        <dbReference type="Proteomes" id="UP000259864"/>
    </source>
</evidence>
<feature type="non-terminal residue" evidence="7">
    <location>
        <position position="196"/>
    </location>
</feature>
<dbReference type="EMBL" id="LS991949">
    <property type="protein sequence ID" value="SYV89766.1"/>
    <property type="molecule type" value="Genomic_DNA"/>
</dbReference>
<evidence type="ECO:0000256" key="2">
    <source>
        <dbReference type="ARBA" id="ARBA00022478"/>
    </source>
</evidence>
<organism evidence="7 8">
    <name type="scientific">Metamycoplasma alkalescens</name>
    <dbReference type="NCBI Taxonomy" id="45363"/>
    <lineage>
        <taxon>Bacteria</taxon>
        <taxon>Bacillati</taxon>
        <taxon>Mycoplasmatota</taxon>
        <taxon>Mycoplasmoidales</taxon>
        <taxon>Metamycoplasmataceae</taxon>
        <taxon>Metamycoplasma</taxon>
    </lineage>
</organism>
<dbReference type="GO" id="GO:0006351">
    <property type="term" value="P:DNA-templated transcription"/>
    <property type="evidence" value="ECO:0007669"/>
    <property type="project" value="InterPro"/>
</dbReference>
<dbReference type="GO" id="GO:0003677">
    <property type="term" value="F:DNA binding"/>
    <property type="evidence" value="ECO:0007669"/>
    <property type="project" value="InterPro"/>
</dbReference>
<sequence>MPKNLIIEINDAAVIYKEALDELLTRFDPNNPEDQEAYEDISETIEQLVEKATSKIGQEYGIDFYELNEVIEYYSDARIMTGAKAIEYLLKNLDLAAEKNLVTEQIKQLNLQESKNPDKFATTTRQTREKLYKRLQVINAFIESKQSPTNMLIYNLPVIPADLRPLIQLDGGRHSTSDINELYRRVIIRNNRLQQW</sequence>
<evidence type="ECO:0000256" key="3">
    <source>
        <dbReference type="ARBA" id="ARBA00022679"/>
    </source>
</evidence>
<dbReference type="Pfam" id="PF04997">
    <property type="entry name" value="RNA_pol_Rpb1_1"/>
    <property type="match status" value="1"/>
</dbReference>
<gene>
    <name evidence="7" type="primary">rpoC_1</name>
    <name evidence="7" type="ORF">NCTC10135_00266</name>
</gene>
<evidence type="ECO:0000256" key="1">
    <source>
        <dbReference type="ARBA" id="ARBA00012418"/>
    </source>
</evidence>
<dbReference type="Proteomes" id="UP000259864">
    <property type="component" value="Chromosome 1"/>
</dbReference>
<name>A0A3B0PE26_9BACT</name>
<keyword evidence="3 7" id="KW-0808">Transferase</keyword>
<dbReference type="KEGG" id="mala:NCTC10135_00266"/>
<dbReference type="AlphaFoldDB" id="A0A3B0PE26"/>
<keyword evidence="4 7" id="KW-0548">Nucleotidyltransferase</keyword>
<protein>
    <recommendedName>
        <fullName evidence="1">DNA-directed RNA polymerase</fullName>
        <ecNumber evidence="1">2.7.7.6</ecNumber>
    </recommendedName>
</protein>
<dbReference type="SUPFAM" id="SSF64484">
    <property type="entry name" value="beta and beta-prime subunits of DNA dependent RNA-polymerase"/>
    <property type="match status" value="1"/>
</dbReference>
<dbReference type="GO" id="GO:0003899">
    <property type="term" value="F:DNA-directed RNA polymerase activity"/>
    <property type="evidence" value="ECO:0007669"/>
    <property type="project" value="UniProtKB-EC"/>
</dbReference>
<evidence type="ECO:0000256" key="5">
    <source>
        <dbReference type="ARBA" id="ARBA00023163"/>
    </source>
</evidence>
<reference evidence="8" key="1">
    <citation type="submission" date="2018-06" db="EMBL/GenBank/DDBJ databases">
        <authorList>
            <consortium name="Pathogen Informatics"/>
        </authorList>
    </citation>
    <scope>NUCLEOTIDE SEQUENCE [LARGE SCALE GENOMIC DNA]</scope>
    <source>
        <strain evidence="8">NCTC10135</strain>
    </source>
</reference>
<keyword evidence="2 7" id="KW-0240">DNA-directed RNA polymerase</keyword>
<evidence type="ECO:0000256" key="4">
    <source>
        <dbReference type="ARBA" id="ARBA00022695"/>
    </source>
</evidence>
<evidence type="ECO:0000313" key="7">
    <source>
        <dbReference type="EMBL" id="SYV89766.1"/>
    </source>
</evidence>
<feature type="domain" description="RNA polymerase Rpb1" evidence="6">
    <location>
        <begin position="75"/>
        <end position="195"/>
    </location>
</feature>
<keyword evidence="5" id="KW-0804">Transcription</keyword>
<accession>A0A3B0PE26</accession>
<evidence type="ECO:0000259" key="6">
    <source>
        <dbReference type="Pfam" id="PF04997"/>
    </source>
</evidence>
<dbReference type="GO" id="GO:0000428">
    <property type="term" value="C:DNA-directed RNA polymerase complex"/>
    <property type="evidence" value="ECO:0007669"/>
    <property type="project" value="UniProtKB-KW"/>
</dbReference>
<dbReference type="EC" id="2.7.7.6" evidence="1"/>
<dbReference type="InterPro" id="IPR007080">
    <property type="entry name" value="RNA_pol_Rpb1_1"/>
</dbReference>
<proteinExistence type="predicted"/>